<evidence type="ECO:0000256" key="1">
    <source>
        <dbReference type="ARBA" id="ARBA00004141"/>
    </source>
</evidence>
<dbReference type="GO" id="GO:0007606">
    <property type="term" value="P:sensory perception of chemical stimulus"/>
    <property type="evidence" value="ECO:0007669"/>
    <property type="project" value="UniProtKB-UniRule"/>
</dbReference>
<keyword evidence="4 6" id="KW-1133">Transmembrane helix</keyword>
<evidence type="ECO:0000256" key="6">
    <source>
        <dbReference type="RuleBase" id="RU280813"/>
    </source>
</evidence>
<organism evidence="7 8">
    <name type="scientific">Panagrolaimus superbus</name>
    <dbReference type="NCBI Taxonomy" id="310955"/>
    <lineage>
        <taxon>Eukaryota</taxon>
        <taxon>Metazoa</taxon>
        <taxon>Ecdysozoa</taxon>
        <taxon>Nematoda</taxon>
        <taxon>Chromadorea</taxon>
        <taxon>Rhabditida</taxon>
        <taxon>Tylenchina</taxon>
        <taxon>Panagrolaimomorpha</taxon>
        <taxon>Panagrolaimoidea</taxon>
        <taxon>Panagrolaimidae</taxon>
        <taxon>Panagrolaimus</taxon>
    </lineage>
</organism>
<dbReference type="InterPro" id="IPR051119">
    <property type="entry name" value="Nematode_SR-like"/>
</dbReference>
<dbReference type="GO" id="GO:0016020">
    <property type="term" value="C:membrane"/>
    <property type="evidence" value="ECO:0007669"/>
    <property type="project" value="UniProtKB-SubCell"/>
</dbReference>
<comment type="subcellular location">
    <subcellularLocation>
        <location evidence="1">Membrane</location>
        <topology evidence="1">Multi-pass membrane protein</topology>
    </subcellularLocation>
</comment>
<name>A0A914Y7Y3_9BILA</name>
<proteinExistence type="inferred from homology"/>
<feature type="transmembrane region" description="Helical" evidence="6">
    <location>
        <begin position="102"/>
        <end position="122"/>
    </location>
</feature>
<comment type="similarity">
    <text evidence="2 6">Belongs to the nematode receptor-like protein srg family.</text>
</comment>
<dbReference type="WBParaSite" id="PSU_v2.g15564.t1">
    <property type="protein sequence ID" value="PSU_v2.g15564.t1"/>
    <property type="gene ID" value="PSU_v2.g15564"/>
</dbReference>
<feature type="transmembrane region" description="Helical" evidence="6">
    <location>
        <begin position="60"/>
        <end position="81"/>
    </location>
</feature>
<feature type="transmembrane region" description="Helical" evidence="6">
    <location>
        <begin position="12"/>
        <end position="34"/>
    </location>
</feature>
<dbReference type="PANTHER" id="PTHR31627">
    <property type="entry name" value="SERPENTINE RECEPTOR CLASS GAMMA-RELATED"/>
    <property type="match status" value="1"/>
</dbReference>
<keyword evidence="7" id="KW-1185">Reference proteome</keyword>
<accession>A0A914Y7Y3</accession>
<dbReference type="Proteomes" id="UP000887577">
    <property type="component" value="Unplaced"/>
</dbReference>
<dbReference type="SUPFAM" id="SSF81321">
    <property type="entry name" value="Family A G protein-coupled receptor-like"/>
    <property type="match status" value="1"/>
</dbReference>
<sequence length="152" mass="18091">MMFCVTSAELKSPFYNLIKLLAIIDLTLVPMFFINDRISQISIFFPFCKYFSKTNIPITIWYYLGVTLQHSQFIVHVLMAFNRFSAIIMIKSYNTLWNPDRFWIWLVIIFVIPGLYMSWMLFAGSYYLFIDYKAIGYTAYRMNNNSMGSIYF</sequence>
<evidence type="ECO:0000256" key="4">
    <source>
        <dbReference type="ARBA" id="ARBA00022989"/>
    </source>
</evidence>
<keyword evidence="3 6" id="KW-0812">Transmembrane</keyword>
<evidence type="ECO:0000313" key="7">
    <source>
        <dbReference type="Proteomes" id="UP000887577"/>
    </source>
</evidence>
<dbReference type="Pfam" id="PF02118">
    <property type="entry name" value="Srg"/>
    <property type="match status" value="1"/>
</dbReference>
<evidence type="ECO:0000256" key="2">
    <source>
        <dbReference type="ARBA" id="ARBA00005692"/>
    </source>
</evidence>
<dbReference type="Gene3D" id="1.20.1070.10">
    <property type="entry name" value="Rhodopsin 7-helix transmembrane proteins"/>
    <property type="match status" value="1"/>
</dbReference>
<protein>
    <recommendedName>
        <fullName evidence="6">Serpentine receptor class gamma</fullName>
    </recommendedName>
</protein>
<dbReference type="AlphaFoldDB" id="A0A914Y7Y3"/>
<keyword evidence="5 6" id="KW-0472">Membrane</keyword>
<dbReference type="GO" id="GO:0004888">
    <property type="term" value="F:transmembrane signaling receptor activity"/>
    <property type="evidence" value="ECO:0007669"/>
    <property type="project" value="InterPro"/>
</dbReference>
<comment type="caution">
    <text evidence="6">Lacks conserved residue(s) required for the propagation of feature annotation.</text>
</comment>
<reference evidence="8" key="1">
    <citation type="submission" date="2022-11" db="UniProtKB">
        <authorList>
            <consortium name="WormBaseParasite"/>
        </authorList>
    </citation>
    <scope>IDENTIFICATION</scope>
</reference>
<evidence type="ECO:0000256" key="3">
    <source>
        <dbReference type="ARBA" id="ARBA00022692"/>
    </source>
</evidence>
<evidence type="ECO:0000313" key="8">
    <source>
        <dbReference type="WBParaSite" id="PSU_v2.g15564.t1"/>
    </source>
</evidence>
<evidence type="ECO:0000256" key="5">
    <source>
        <dbReference type="ARBA" id="ARBA00023136"/>
    </source>
</evidence>
<dbReference type="InterPro" id="IPR000609">
    <property type="entry name" value="7TM_GPCR_serpentine_rcpt_Srg"/>
</dbReference>